<evidence type="ECO:0000313" key="10">
    <source>
        <dbReference type="Proteomes" id="UP001562425"/>
    </source>
</evidence>
<evidence type="ECO:0000256" key="6">
    <source>
        <dbReference type="ARBA" id="ARBA00047960"/>
    </source>
</evidence>
<dbReference type="InterPro" id="IPR010987">
    <property type="entry name" value="Glutathione-S-Trfase_C-like"/>
</dbReference>
<name>A0ABD1D9J6_CULPP</name>
<dbReference type="FunFam" id="1.20.1050.10:FF:000007">
    <property type="entry name" value="Glutathione S-transferase 1-1"/>
    <property type="match status" value="2"/>
</dbReference>
<accession>A0ABD1D9J6</accession>
<dbReference type="SUPFAM" id="SSF52833">
    <property type="entry name" value="Thioredoxin-like"/>
    <property type="match status" value="2"/>
</dbReference>
<proteinExistence type="inferred from homology"/>
<organism evidence="9 10">
    <name type="scientific">Culex pipiens pipiens</name>
    <name type="common">Northern house mosquito</name>
    <dbReference type="NCBI Taxonomy" id="38569"/>
    <lineage>
        <taxon>Eukaryota</taxon>
        <taxon>Metazoa</taxon>
        <taxon>Ecdysozoa</taxon>
        <taxon>Arthropoda</taxon>
        <taxon>Hexapoda</taxon>
        <taxon>Insecta</taxon>
        <taxon>Pterygota</taxon>
        <taxon>Neoptera</taxon>
        <taxon>Endopterygota</taxon>
        <taxon>Diptera</taxon>
        <taxon>Nematocera</taxon>
        <taxon>Culicoidea</taxon>
        <taxon>Culicidae</taxon>
        <taxon>Culicinae</taxon>
        <taxon>Culicini</taxon>
        <taxon>Culex</taxon>
        <taxon>Culex</taxon>
    </lineage>
</organism>
<dbReference type="InterPro" id="IPR004045">
    <property type="entry name" value="Glutathione_S-Trfase_N"/>
</dbReference>
<dbReference type="PROSITE" id="PS50405">
    <property type="entry name" value="GST_CTER"/>
    <property type="match status" value="2"/>
</dbReference>
<dbReference type="Proteomes" id="UP001562425">
    <property type="component" value="Unassembled WGS sequence"/>
</dbReference>
<dbReference type="SFLD" id="SFLDG01153">
    <property type="entry name" value="Main.4:_Theta-like"/>
    <property type="match status" value="2"/>
</dbReference>
<reference evidence="9 10" key="1">
    <citation type="submission" date="2024-05" db="EMBL/GenBank/DDBJ databases">
        <title>Culex pipiens pipiens assembly and annotation.</title>
        <authorList>
            <person name="Alout H."/>
            <person name="Durand T."/>
        </authorList>
    </citation>
    <scope>NUCLEOTIDE SEQUENCE [LARGE SCALE GENOMIC DNA]</scope>
    <source>
        <strain evidence="9">HA-2024</strain>
        <tissue evidence="9">Whole body</tissue>
    </source>
</reference>
<dbReference type="CDD" id="cd03045">
    <property type="entry name" value="GST_N_Delta_Epsilon"/>
    <property type="match status" value="2"/>
</dbReference>
<feature type="domain" description="GST C-terminal" evidence="8">
    <location>
        <begin position="319"/>
        <end position="441"/>
    </location>
</feature>
<comment type="similarity">
    <text evidence="1">Belongs to the GST superfamily. Theta family.</text>
</comment>
<sequence>MAGLVLYTLNVSAPCRAVELCIKALGLHVDRKIVDLLAGEHLKPEFVKLNPQHAVPVLDDNGTIITDSHAIMIYLVTMYGTNGSDLYPMEVVSQAKVHAGLHFNSSVLFPRMRFAFEPVFSSDTLGISEEKRDYVDKAYQLLEDILENSGYVAGKGLSIADFSCVASISSMMKVIPMERERYPRIYDWLDRLKTLPYYEEANGGPAELHGAMYHIVVDLLRTLPDLCLKTMVNPILYTLHLSPPCRAVELTAKALGLHLDQRMVNLMAGDHLKPEYLKMNPRHTVPVLDDNGTIVYESHAIMIYLVSKYGKDDSLYPKDLAKQSKVNAALFFESGVLFARMRTITYPIFLEGCREIPSAKAEDVRKAYQLLEDTLVEDYVAGSSLTIGDFSCISIVSSAMGFIPIDRTKFPRIHGWINRLKALPYYEEANGGGATQLSTEVLKLIEKRN</sequence>
<comment type="catalytic activity">
    <reaction evidence="6">
        <text>RX + glutathione = an S-substituted glutathione + a halide anion + H(+)</text>
        <dbReference type="Rhea" id="RHEA:16437"/>
        <dbReference type="ChEBI" id="CHEBI:15378"/>
        <dbReference type="ChEBI" id="CHEBI:16042"/>
        <dbReference type="ChEBI" id="CHEBI:17792"/>
        <dbReference type="ChEBI" id="CHEBI:57925"/>
        <dbReference type="ChEBI" id="CHEBI:90779"/>
        <dbReference type="EC" id="2.5.1.18"/>
    </reaction>
</comment>
<dbReference type="SUPFAM" id="SSF47616">
    <property type="entry name" value="GST C-terminal domain-like"/>
    <property type="match status" value="2"/>
</dbReference>
<keyword evidence="4" id="KW-0808">Transferase</keyword>
<dbReference type="Pfam" id="PF00043">
    <property type="entry name" value="GST_C"/>
    <property type="match status" value="2"/>
</dbReference>
<dbReference type="EMBL" id="JBEHCU010006744">
    <property type="protein sequence ID" value="KAL1396325.1"/>
    <property type="molecule type" value="Genomic_DNA"/>
</dbReference>
<dbReference type="AlphaFoldDB" id="A0ABD1D9J6"/>
<protein>
    <recommendedName>
        <fullName evidence="3">glutathione transferase</fullName>
        <ecNumber evidence="3">2.5.1.18</ecNumber>
    </recommendedName>
    <alternativeName>
        <fullName evidence="5">GST class-theta</fullName>
    </alternativeName>
</protein>
<evidence type="ECO:0000256" key="4">
    <source>
        <dbReference type="ARBA" id="ARBA00022679"/>
    </source>
</evidence>
<feature type="domain" description="GST N-terminal" evidence="7">
    <location>
        <begin position="232"/>
        <end position="313"/>
    </location>
</feature>
<dbReference type="Pfam" id="PF13417">
    <property type="entry name" value="GST_N_3"/>
    <property type="match status" value="2"/>
</dbReference>
<evidence type="ECO:0000313" key="9">
    <source>
        <dbReference type="EMBL" id="KAL1396325.1"/>
    </source>
</evidence>
<evidence type="ECO:0000259" key="8">
    <source>
        <dbReference type="PROSITE" id="PS50405"/>
    </source>
</evidence>
<dbReference type="SFLD" id="SFLDG00358">
    <property type="entry name" value="Main_(cytGST)"/>
    <property type="match status" value="2"/>
</dbReference>
<dbReference type="CDD" id="cd03177">
    <property type="entry name" value="GST_C_Delta_Epsilon"/>
    <property type="match status" value="2"/>
</dbReference>
<comment type="subunit">
    <text evidence="2">Homodimer.</text>
</comment>
<dbReference type="Gene3D" id="1.20.1050.10">
    <property type="match status" value="2"/>
</dbReference>
<keyword evidence="10" id="KW-1185">Reference proteome</keyword>
<feature type="domain" description="GST C-terminal" evidence="8">
    <location>
        <begin position="90"/>
        <end position="219"/>
    </location>
</feature>
<dbReference type="InterPro" id="IPR036282">
    <property type="entry name" value="Glutathione-S-Trfase_C_sf"/>
</dbReference>
<dbReference type="EC" id="2.5.1.18" evidence="3"/>
<evidence type="ECO:0000256" key="2">
    <source>
        <dbReference type="ARBA" id="ARBA00011738"/>
    </source>
</evidence>
<gene>
    <name evidence="9" type="ORF">pipiens_010598</name>
</gene>
<evidence type="ECO:0000256" key="1">
    <source>
        <dbReference type="ARBA" id="ARBA00009899"/>
    </source>
</evidence>
<dbReference type="PANTHER" id="PTHR43969:SF3">
    <property type="entry name" value="GLUTATHIONE S TRANSFERASE E11, ISOFORM A-RELATED"/>
    <property type="match status" value="1"/>
</dbReference>
<dbReference type="InterPro" id="IPR004046">
    <property type="entry name" value="GST_C"/>
</dbReference>
<feature type="domain" description="GST N-terminal" evidence="7">
    <location>
        <begin position="2"/>
        <end position="83"/>
    </location>
</feature>
<comment type="caution">
    <text evidence="9">The sequence shown here is derived from an EMBL/GenBank/DDBJ whole genome shotgun (WGS) entry which is preliminary data.</text>
</comment>
<dbReference type="PANTHER" id="PTHR43969">
    <property type="entry name" value="GLUTATHIONE S TRANSFERASE D10, ISOFORM A-RELATED"/>
    <property type="match status" value="1"/>
</dbReference>
<dbReference type="InterPro" id="IPR036249">
    <property type="entry name" value="Thioredoxin-like_sf"/>
</dbReference>
<dbReference type="Gene3D" id="3.40.30.10">
    <property type="entry name" value="Glutaredoxin"/>
    <property type="match status" value="2"/>
</dbReference>
<dbReference type="InterPro" id="IPR040079">
    <property type="entry name" value="Glutathione_S-Trfase"/>
</dbReference>
<evidence type="ECO:0000256" key="5">
    <source>
        <dbReference type="ARBA" id="ARBA00041523"/>
    </source>
</evidence>
<dbReference type="SFLD" id="SFLDS00019">
    <property type="entry name" value="Glutathione_Transferase_(cytos"/>
    <property type="match status" value="2"/>
</dbReference>
<dbReference type="PROSITE" id="PS50404">
    <property type="entry name" value="GST_NTER"/>
    <property type="match status" value="2"/>
</dbReference>
<evidence type="ECO:0000256" key="3">
    <source>
        <dbReference type="ARBA" id="ARBA00012452"/>
    </source>
</evidence>
<dbReference type="GO" id="GO:0004364">
    <property type="term" value="F:glutathione transferase activity"/>
    <property type="evidence" value="ECO:0007669"/>
    <property type="project" value="UniProtKB-EC"/>
</dbReference>
<evidence type="ECO:0000259" key="7">
    <source>
        <dbReference type="PROSITE" id="PS50404"/>
    </source>
</evidence>
<dbReference type="FunFam" id="3.40.30.10:FF:000034">
    <property type="entry name" value="glutathione S-transferase 1"/>
    <property type="match status" value="2"/>
</dbReference>